<sequence length="94" mass="10974">MIERFVQTIKQLMRKAAEDGKDIYKCLLDFRDSPISGLQVTPAQLLMGRRLESILPVTSHKLMPQPTVQGRDELVARQQQMAQIFWFIRFIEQV</sequence>
<dbReference type="InterPro" id="IPR036397">
    <property type="entry name" value="RNaseH_sf"/>
</dbReference>
<dbReference type="GO" id="GO:0003676">
    <property type="term" value="F:nucleic acid binding"/>
    <property type="evidence" value="ECO:0007669"/>
    <property type="project" value="InterPro"/>
</dbReference>
<evidence type="ECO:0000313" key="2">
    <source>
        <dbReference type="Proteomes" id="UP000694700"/>
    </source>
</evidence>
<proteinExistence type="predicted"/>
<dbReference type="AlphaFoldDB" id="A0A8C1T8J4"/>
<evidence type="ECO:0000313" key="1">
    <source>
        <dbReference type="Ensembl" id="ENSCCRP00015018327.1"/>
    </source>
</evidence>
<accession>A0A8C1T8J4</accession>
<dbReference type="Gene3D" id="3.30.420.10">
    <property type="entry name" value="Ribonuclease H-like superfamily/Ribonuclease H"/>
    <property type="match status" value="1"/>
</dbReference>
<name>A0A8C1T8J4_CYPCA</name>
<organism evidence="1 2">
    <name type="scientific">Cyprinus carpio</name>
    <name type="common">Common carp</name>
    <dbReference type="NCBI Taxonomy" id="7962"/>
    <lineage>
        <taxon>Eukaryota</taxon>
        <taxon>Metazoa</taxon>
        <taxon>Chordata</taxon>
        <taxon>Craniata</taxon>
        <taxon>Vertebrata</taxon>
        <taxon>Euteleostomi</taxon>
        <taxon>Actinopterygii</taxon>
        <taxon>Neopterygii</taxon>
        <taxon>Teleostei</taxon>
        <taxon>Ostariophysi</taxon>
        <taxon>Cypriniformes</taxon>
        <taxon>Cyprinidae</taxon>
        <taxon>Cyprininae</taxon>
        <taxon>Cyprinus</taxon>
    </lineage>
</organism>
<dbReference type="Ensembl" id="ENSCCRT00015018980.1">
    <property type="protein sequence ID" value="ENSCCRP00015018327.1"/>
    <property type="gene ID" value="ENSCCRG00015007978.1"/>
</dbReference>
<dbReference type="Proteomes" id="UP000694700">
    <property type="component" value="Unplaced"/>
</dbReference>
<reference evidence="1" key="1">
    <citation type="submission" date="2025-08" db="UniProtKB">
        <authorList>
            <consortium name="Ensembl"/>
        </authorList>
    </citation>
    <scope>IDENTIFICATION</scope>
</reference>
<protein>
    <submittedName>
        <fullName evidence="1">Uncharacterized protein</fullName>
    </submittedName>
</protein>